<organism evidence="2 3">
    <name type="scientific">Pinctada imbricata</name>
    <name type="common">Atlantic pearl-oyster</name>
    <name type="synonym">Pinctada martensii</name>
    <dbReference type="NCBI Taxonomy" id="66713"/>
    <lineage>
        <taxon>Eukaryota</taxon>
        <taxon>Metazoa</taxon>
        <taxon>Spiralia</taxon>
        <taxon>Lophotrochozoa</taxon>
        <taxon>Mollusca</taxon>
        <taxon>Bivalvia</taxon>
        <taxon>Autobranchia</taxon>
        <taxon>Pteriomorphia</taxon>
        <taxon>Pterioida</taxon>
        <taxon>Pterioidea</taxon>
        <taxon>Pteriidae</taxon>
        <taxon>Pinctada</taxon>
    </lineage>
</organism>
<evidence type="ECO:0000313" key="3">
    <source>
        <dbReference type="Proteomes" id="UP001186944"/>
    </source>
</evidence>
<dbReference type="Gene3D" id="3.40.630.10">
    <property type="entry name" value="Zn peptidases"/>
    <property type="match status" value="1"/>
</dbReference>
<dbReference type="AlphaFoldDB" id="A0AA88XS36"/>
<protein>
    <recommendedName>
        <fullName evidence="1">Peptidase M20 dimerisation domain-containing protein</fullName>
    </recommendedName>
</protein>
<feature type="domain" description="Peptidase M20 dimerisation" evidence="1">
    <location>
        <begin position="174"/>
        <end position="268"/>
    </location>
</feature>
<dbReference type="InterPro" id="IPR011650">
    <property type="entry name" value="Peptidase_M20_dimer"/>
</dbReference>
<dbReference type="GO" id="GO:0016805">
    <property type="term" value="F:dipeptidase activity"/>
    <property type="evidence" value="ECO:0007669"/>
    <property type="project" value="TreeGrafter"/>
</dbReference>
<dbReference type="PANTHER" id="PTHR30575:SF0">
    <property type="entry name" value="XAA-ARG DIPEPTIDASE"/>
    <property type="match status" value="1"/>
</dbReference>
<dbReference type="InterPro" id="IPR052030">
    <property type="entry name" value="Peptidase_M20/M20A_hydrolases"/>
</dbReference>
<dbReference type="Pfam" id="PF07687">
    <property type="entry name" value="M20_dimer"/>
    <property type="match status" value="1"/>
</dbReference>
<dbReference type="EMBL" id="VSWD01000010">
    <property type="protein sequence ID" value="KAK3091322.1"/>
    <property type="molecule type" value="Genomic_DNA"/>
</dbReference>
<dbReference type="Proteomes" id="UP001186944">
    <property type="component" value="Unassembled WGS sequence"/>
</dbReference>
<dbReference type="PANTHER" id="PTHR30575">
    <property type="entry name" value="PEPTIDASE M20"/>
    <property type="match status" value="1"/>
</dbReference>
<proteinExistence type="predicted"/>
<evidence type="ECO:0000259" key="1">
    <source>
        <dbReference type="Pfam" id="PF07687"/>
    </source>
</evidence>
<sequence>MDNLKQAACDAIDAASTYLYDISQDIWSNPELSYNEHYAHYVLTRVQEEKGFCVEKKYKIDTAFRATIGCKENGPHVVVICEYDALPEIGHACGHNLIAESGVAAALGIQAAFLKAGRPLGLLSVLGTPAEEGGGGKVRLIKEGVFDDVNVAMMLHPAPMDSSHADFFLAANLVKVKYLGKASHAAAFPWEGINALDAAVTCYQTISNLRQQMKPTWRVHGIITNGGVKPNIIPEESNMEFIIRAPTKAEFDLLTKKCLECFESAAKATSCKVCFFLSFIFITKLFYVYRKISIKSDVISPDRYPSYV</sequence>
<dbReference type="InterPro" id="IPR017439">
    <property type="entry name" value="Amidohydrolase"/>
</dbReference>
<comment type="caution">
    <text evidence="2">The sequence shown here is derived from an EMBL/GenBank/DDBJ whole genome shotgun (WGS) entry which is preliminary data.</text>
</comment>
<dbReference type="FunFam" id="3.30.70.360:FF:000004">
    <property type="entry name" value="Peptidase M20 domain-containing protein 2"/>
    <property type="match status" value="1"/>
</dbReference>
<reference evidence="2" key="1">
    <citation type="submission" date="2019-08" db="EMBL/GenBank/DDBJ databases">
        <title>The improved chromosome-level genome for the pearl oyster Pinctada fucata martensii using PacBio sequencing and Hi-C.</title>
        <authorList>
            <person name="Zheng Z."/>
        </authorList>
    </citation>
    <scope>NUCLEOTIDE SEQUENCE</scope>
    <source>
        <strain evidence="2">ZZ-2019</strain>
        <tissue evidence="2">Adductor muscle</tissue>
    </source>
</reference>
<evidence type="ECO:0000313" key="2">
    <source>
        <dbReference type="EMBL" id="KAK3091322.1"/>
    </source>
</evidence>
<keyword evidence="3" id="KW-1185">Reference proteome</keyword>
<dbReference type="NCBIfam" id="TIGR01891">
    <property type="entry name" value="amidohydrolases"/>
    <property type="match status" value="1"/>
</dbReference>
<dbReference type="SUPFAM" id="SSF55031">
    <property type="entry name" value="Bacterial exopeptidase dimerisation domain"/>
    <property type="match status" value="1"/>
</dbReference>
<gene>
    <name evidence="2" type="ORF">FSP39_018916</name>
</gene>
<dbReference type="SUPFAM" id="SSF53187">
    <property type="entry name" value="Zn-dependent exopeptidases"/>
    <property type="match status" value="1"/>
</dbReference>
<name>A0AA88XS36_PINIB</name>
<accession>A0AA88XS36</accession>
<dbReference type="InterPro" id="IPR036264">
    <property type="entry name" value="Bact_exopeptidase_dim_dom"/>
</dbReference>